<gene>
    <name evidence="1" type="primary">ORF717</name>
</gene>
<proteinExistence type="predicted"/>
<feature type="non-terminal residue" evidence="1">
    <location>
        <position position="1"/>
    </location>
</feature>
<feature type="non-terminal residue" evidence="1">
    <location>
        <position position="104"/>
    </location>
</feature>
<reference evidence="1" key="1">
    <citation type="submission" date="2014-12" db="EMBL/GenBank/DDBJ databases">
        <title>Insight into the proteome of Arion vulgaris.</title>
        <authorList>
            <person name="Aradska J."/>
            <person name="Bulat T."/>
            <person name="Smidak R."/>
            <person name="Sarate P."/>
            <person name="Gangsoo J."/>
            <person name="Sialana F."/>
            <person name="Bilban M."/>
            <person name="Lubec G."/>
        </authorList>
    </citation>
    <scope>NUCLEOTIDE SEQUENCE</scope>
    <source>
        <tissue evidence="1">Skin</tissue>
    </source>
</reference>
<dbReference type="AlphaFoldDB" id="A0A0B6XTI1"/>
<name>A0A0B6XTI1_9EUPU</name>
<accession>A0A0B6XTI1</accession>
<sequence>LKGPIDVFQYAPERVSPASLLARKRRVSEYEKKKQHLMTLKERRKMQTSQETRRLDLYNEKLVCLQKLFQLLKTLGKEVEADKLLSMIILKDKTENEKQEEIVI</sequence>
<organism evidence="1">
    <name type="scientific">Arion vulgaris</name>
    <dbReference type="NCBI Taxonomy" id="1028688"/>
    <lineage>
        <taxon>Eukaryota</taxon>
        <taxon>Metazoa</taxon>
        <taxon>Spiralia</taxon>
        <taxon>Lophotrochozoa</taxon>
        <taxon>Mollusca</taxon>
        <taxon>Gastropoda</taxon>
        <taxon>Heterobranchia</taxon>
        <taxon>Euthyneura</taxon>
        <taxon>Panpulmonata</taxon>
        <taxon>Eupulmonata</taxon>
        <taxon>Stylommatophora</taxon>
        <taxon>Helicina</taxon>
        <taxon>Arionoidea</taxon>
        <taxon>Arionidae</taxon>
        <taxon>Arion</taxon>
    </lineage>
</organism>
<dbReference type="EMBL" id="HACG01000308">
    <property type="protein sequence ID" value="CEK47173.1"/>
    <property type="molecule type" value="Transcribed_RNA"/>
</dbReference>
<evidence type="ECO:0000313" key="1">
    <source>
        <dbReference type="EMBL" id="CEK47173.1"/>
    </source>
</evidence>
<protein>
    <submittedName>
        <fullName evidence="1">Uncharacterized protein</fullName>
    </submittedName>
</protein>